<name>A0AAV2N5Z9_9HYME</name>
<proteinExistence type="predicted"/>
<accession>A0AAV2N5Z9</accession>
<gene>
    <name evidence="2" type="ORF">LPLAT_LOCUS1595</name>
</gene>
<evidence type="ECO:0000313" key="2">
    <source>
        <dbReference type="EMBL" id="CAL1675104.1"/>
    </source>
</evidence>
<dbReference type="AlphaFoldDB" id="A0AAV2N5Z9"/>
<keyword evidence="3" id="KW-1185">Reference proteome</keyword>
<organism evidence="2 3">
    <name type="scientific">Lasius platythorax</name>
    <dbReference type="NCBI Taxonomy" id="488582"/>
    <lineage>
        <taxon>Eukaryota</taxon>
        <taxon>Metazoa</taxon>
        <taxon>Ecdysozoa</taxon>
        <taxon>Arthropoda</taxon>
        <taxon>Hexapoda</taxon>
        <taxon>Insecta</taxon>
        <taxon>Pterygota</taxon>
        <taxon>Neoptera</taxon>
        <taxon>Endopterygota</taxon>
        <taxon>Hymenoptera</taxon>
        <taxon>Apocrita</taxon>
        <taxon>Aculeata</taxon>
        <taxon>Formicoidea</taxon>
        <taxon>Formicidae</taxon>
        <taxon>Formicinae</taxon>
        <taxon>Lasius</taxon>
        <taxon>Lasius</taxon>
    </lineage>
</organism>
<evidence type="ECO:0000313" key="3">
    <source>
        <dbReference type="Proteomes" id="UP001497644"/>
    </source>
</evidence>
<feature type="compositionally biased region" description="Basic and acidic residues" evidence="1">
    <location>
        <begin position="28"/>
        <end position="42"/>
    </location>
</feature>
<reference evidence="2" key="1">
    <citation type="submission" date="2024-04" db="EMBL/GenBank/DDBJ databases">
        <authorList>
            <consortium name="Molecular Ecology Group"/>
        </authorList>
    </citation>
    <scope>NUCLEOTIDE SEQUENCE</scope>
</reference>
<dbReference type="Proteomes" id="UP001497644">
    <property type="component" value="Chromosome 10"/>
</dbReference>
<protein>
    <submittedName>
        <fullName evidence="2">Uncharacterized protein</fullName>
    </submittedName>
</protein>
<sequence length="120" mass="13697">MPCSRSGLPMNAREPRISLFPITAGPADGKRPTASRPHEEQNARWLHKAANQPRALVRRSRTDNSPLRLVSKAVSSENISEYVLKADRVRVDVNGRPLPVWLETDLETFFYYAPQRRDLM</sequence>
<evidence type="ECO:0000256" key="1">
    <source>
        <dbReference type="SAM" id="MobiDB-lite"/>
    </source>
</evidence>
<feature type="region of interest" description="Disordered" evidence="1">
    <location>
        <begin position="21"/>
        <end position="44"/>
    </location>
</feature>
<dbReference type="EMBL" id="OZ034833">
    <property type="protein sequence ID" value="CAL1675104.1"/>
    <property type="molecule type" value="Genomic_DNA"/>
</dbReference>